<evidence type="ECO:0000259" key="3">
    <source>
        <dbReference type="Pfam" id="PF07593"/>
    </source>
</evidence>
<dbReference type="PANTHER" id="PTHR16026">
    <property type="entry name" value="CARTILAGE ACIDIC PROTEIN 1"/>
    <property type="match status" value="1"/>
</dbReference>
<comment type="caution">
    <text evidence="4">The sequence shown here is derived from an EMBL/GenBank/DDBJ whole genome shotgun (WGS) entry which is preliminary data.</text>
</comment>
<dbReference type="AlphaFoldDB" id="A0A8J6QTX3"/>
<protein>
    <submittedName>
        <fullName evidence="4">CRTAC1 family protein</fullName>
    </submittedName>
</protein>
<name>A0A8J6QTX3_9GAMM</name>
<accession>A0A8J6QTX3</accession>
<proteinExistence type="predicted"/>
<dbReference type="Gene3D" id="2.130.10.130">
    <property type="entry name" value="Integrin alpha, N-terminal"/>
    <property type="match status" value="2"/>
</dbReference>
<dbReference type="Proteomes" id="UP000638014">
    <property type="component" value="Unassembled WGS sequence"/>
</dbReference>
<dbReference type="RefSeq" id="WP_191143462.1">
    <property type="nucleotide sequence ID" value="NZ_JACXAF010000003.1"/>
</dbReference>
<gene>
    <name evidence="4" type="ORF">IC617_02810</name>
</gene>
<dbReference type="InterPro" id="IPR027039">
    <property type="entry name" value="Crtac1"/>
</dbReference>
<dbReference type="PROSITE" id="PS51257">
    <property type="entry name" value="PROKAR_LIPOPROTEIN"/>
    <property type="match status" value="1"/>
</dbReference>
<dbReference type="EMBL" id="JACXAF010000003">
    <property type="protein sequence ID" value="MBD1388348.1"/>
    <property type="molecule type" value="Genomic_DNA"/>
</dbReference>
<feature type="chain" id="PRO_5035328402" evidence="2">
    <location>
        <begin position="24"/>
        <end position="624"/>
    </location>
</feature>
<dbReference type="Pfam" id="PF07593">
    <property type="entry name" value="UnbV_ASPIC"/>
    <property type="match status" value="1"/>
</dbReference>
<dbReference type="PANTHER" id="PTHR16026:SF0">
    <property type="entry name" value="CARTILAGE ACIDIC PROTEIN 1"/>
    <property type="match status" value="1"/>
</dbReference>
<feature type="domain" description="ASPIC/UnbV" evidence="3">
    <location>
        <begin position="555"/>
        <end position="621"/>
    </location>
</feature>
<evidence type="ECO:0000256" key="2">
    <source>
        <dbReference type="SAM" id="SignalP"/>
    </source>
</evidence>
<dbReference type="InterPro" id="IPR013517">
    <property type="entry name" value="FG-GAP"/>
</dbReference>
<dbReference type="SUPFAM" id="SSF69318">
    <property type="entry name" value="Integrin alpha N-terminal domain"/>
    <property type="match status" value="2"/>
</dbReference>
<organism evidence="4 5">
    <name type="scientific">Neiella litorisoli</name>
    <dbReference type="NCBI Taxonomy" id="2771431"/>
    <lineage>
        <taxon>Bacteria</taxon>
        <taxon>Pseudomonadati</taxon>
        <taxon>Pseudomonadota</taxon>
        <taxon>Gammaproteobacteria</taxon>
        <taxon>Alteromonadales</taxon>
        <taxon>Echinimonadaceae</taxon>
        <taxon>Neiella</taxon>
    </lineage>
</organism>
<dbReference type="Pfam" id="PF01839">
    <property type="entry name" value="FG-GAP"/>
    <property type="match status" value="1"/>
</dbReference>
<sequence length="624" mass="68657">MKNQMFAAAVVLLTACSPVDLTAAESSQVELATFKEALQDFKRENKDRRKWDSPVVADLDQDGFADLIINDHGFGIRIMWNNKGKLAKPYDLLMGDIHGVAIGDIDGDGLLEMLLSRGGGSGSNSRNAKLFRVQKDRTFVALDEQDPPLAMMRGRTLKLVDLDGDGDLDLLNFAFPSQERLGESENYVYQNQGKGYFEVNNVLPPVRGDGQKTLVTDFNNDGIPDLIIYGHGPAHAYQGNGDLTFNDVTSTVLPSKIDDVNGIVELDYDNDGDFDIFIARGKAFRPGETFYNQTTRKWAFFNMRGKFDFTFPAGEVLSIENLQTPWPYSTFKVGESAYEFKFDGETHSGRNTKLVSSDALGFTDKQLGKGLYIGYIGNDQWRVAGNIFHQSSAVFAEVAKYPAYPHHAGVSDMLLENRGGQFVDVTAQTGLAELNHSTAVTTADFNNDGYADLIINPQGSLVEDNTMLVWLNALGKDGKRRFIKAEGHQLITSDIGSWGMAIERLDYDGDGDVDLVVGHERGKWHLFANQLQQTTNNSYIKVAVPLVHPNKRTSIGAVVTVKACGLTQQQRIGASGAMYSSSFDNLAHFGLGDCRDNAAIEVKWSDGGISKQSNAKLNQTHLIN</sequence>
<reference evidence="4" key="1">
    <citation type="submission" date="2020-09" db="EMBL/GenBank/DDBJ databases">
        <title>A novel bacterium of genus Neiella, isolated from South China Sea.</title>
        <authorList>
            <person name="Huang H."/>
            <person name="Mo K."/>
            <person name="Hu Y."/>
        </authorList>
    </citation>
    <scope>NUCLEOTIDE SEQUENCE</scope>
    <source>
        <strain evidence="4">HB171785</strain>
    </source>
</reference>
<evidence type="ECO:0000256" key="1">
    <source>
        <dbReference type="ARBA" id="ARBA00022729"/>
    </source>
</evidence>
<keyword evidence="5" id="KW-1185">Reference proteome</keyword>
<evidence type="ECO:0000313" key="5">
    <source>
        <dbReference type="Proteomes" id="UP000638014"/>
    </source>
</evidence>
<dbReference type="InterPro" id="IPR011519">
    <property type="entry name" value="UnbV_ASPIC"/>
</dbReference>
<dbReference type="Pfam" id="PF13517">
    <property type="entry name" value="FG-GAP_3"/>
    <property type="match status" value="2"/>
</dbReference>
<evidence type="ECO:0000313" key="4">
    <source>
        <dbReference type="EMBL" id="MBD1388348.1"/>
    </source>
</evidence>
<feature type="signal peptide" evidence="2">
    <location>
        <begin position="1"/>
        <end position="23"/>
    </location>
</feature>
<dbReference type="InterPro" id="IPR028994">
    <property type="entry name" value="Integrin_alpha_N"/>
</dbReference>
<keyword evidence="1 2" id="KW-0732">Signal</keyword>